<dbReference type="SUPFAM" id="SSF50494">
    <property type="entry name" value="Trypsin-like serine proteases"/>
    <property type="match status" value="1"/>
</dbReference>
<evidence type="ECO:0000313" key="2">
    <source>
        <dbReference type="EMBL" id="QSF54838.1"/>
    </source>
</evidence>
<dbReference type="RefSeq" id="WP_205682271.1">
    <property type="nucleotide sequence ID" value="NZ_CP070968.1"/>
</dbReference>
<evidence type="ECO:0000313" key="3">
    <source>
        <dbReference type="Proteomes" id="UP000662957"/>
    </source>
</evidence>
<protein>
    <submittedName>
        <fullName evidence="2">Trypsin-like peptidase domain-containing protein</fullName>
    </submittedName>
</protein>
<organism evidence="2 3">
    <name type="scientific">Brevundimonas fontaquae</name>
    <dbReference type="NCBI Taxonomy" id="2813778"/>
    <lineage>
        <taxon>Bacteria</taxon>
        <taxon>Pseudomonadati</taxon>
        <taxon>Pseudomonadota</taxon>
        <taxon>Alphaproteobacteria</taxon>
        <taxon>Caulobacterales</taxon>
        <taxon>Caulobacteraceae</taxon>
        <taxon>Brevundimonas</taxon>
    </lineage>
</organism>
<proteinExistence type="predicted"/>
<dbReference type="InterPro" id="IPR009003">
    <property type="entry name" value="Peptidase_S1_PA"/>
</dbReference>
<dbReference type="InterPro" id="IPR043504">
    <property type="entry name" value="Peptidase_S1_PA_chymotrypsin"/>
</dbReference>
<accession>A0ABX7LWB8</accession>
<dbReference type="Proteomes" id="UP000662957">
    <property type="component" value="Chromosome"/>
</dbReference>
<name>A0ABX7LWB8_9CAUL</name>
<reference evidence="2 3" key="1">
    <citation type="submission" date="2021-02" db="EMBL/GenBank/DDBJ databases">
        <title>Brevundimonas sp. CS1 genome sequence.</title>
        <authorList>
            <person name="Lee K."/>
            <person name="Choi Y.-J."/>
            <person name="Son H.-R."/>
        </authorList>
    </citation>
    <scope>NUCLEOTIDE SEQUENCE [LARGE SCALE GENOMIC DNA]</scope>
    <source>
        <strain evidence="2 3">CS1</strain>
    </source>
</reference>
<dbReference type="Gene3D" id="2.40.10.10">
    <property type="entry name" value="Trypsin-like serine proteases"/>
    <property type="match status" value="1"/>
</dbReference>
<gene>
    <name evidence="2" type="ORF">JX001_03195</name>
</gene>
<evidence type="ECO:0000256" key="1">
    <source>
        <dbReference type="SAM" id="MobiDB-lite"/>
    </source>
</evidence>
<dbReference type="Pfam" id="PF13365">
    <property type="entry name" value="Trypsin_2"/>
    <property type="match status" value="1"/>
</dbReference>
<feature type="compositionally biased region" description="Basic residues" evidence="1">
    <location>
        <begin position="384"/>
        <end position="396"/>
    </location>
</feature>
<feature type="region of interest" description="Disordered" evidence="1">
    <location>
        <begin position="369"/>
        <end position="396"/>
    </location>
</feature>
<dbReference type="EMBL" id="CP070968">
    <property type="protein sequence ID" value="QSF54838.1"/>
    <property type="molecule type" value="Genomic_DNA"/>
</dbReference>
<sequence length="396" mass="43144">MALATVNLYDHRPSPEARTWDLPPWGHVLSKGVLPLFIRIGPRLMPIGTAYWLGGNAPFVMTALHCIAEALRHEPRYERFLAAGNLPASLDLTNCAFYVLHQDDCTADGGRITLIPLESVDAGPPGDVAFGFPRFEAGRTTWALPISFDPPRIGSTVWSLGYTDFEPKDGILLEDIQNGSFDWAKHYRHRFVVTEGTVEKIFTQRFAAGFTNGPCFAFDNAIAHGQSGGPIITPEGRVVGLNSATAENFFNRPMSLGSMFFPLLLNGVRASVTMGTPGASLTMKMRRPLIEMVLQGAIKSDGSETHVAIHDTPEGKAIGARIPREEAEQRAARPWRPGQKTNGDLAEAAVPIILPQDCSKGVANLSQAAPADRGCGACPPPADRRRRHARHRRLRA</sequence>
<keyword evidence="3" id="KW-1185">Reference proteome</keyword>